<evidence type="ECO:0008006" key="4">
    <source>
        <dbReference type="Google" id="ProtNLM"/>
    </source>
</evidence>
<keyword evidence="1" id="KW-0732">Signal</keyword>
<dbReference type="Proteomes" id="UP000019666">
    <property type="component" value="Unassembled WGS sequence"/>
</dbReference>
<dbReference type="STRING" id="442562.Rumeso_04623"/>
<protein>
    <recommendedName>
        <fullName evidence="4">Porin</fullName>
    </recommendedName>
</protein>
<dbReference type="AlphaFoldDB" id="A0A017HG92"/>
<name>A0A017HG92_9RHOB</name>
<organism evidence="2 3">
    <name type="scientific">Rubellimicrobium mesophilum DSM 19309</name>
    <dbReference type="NCBI Taxonomy" id="442562"/>
    <lineage>
        <taxon>Bacteria</taxon>
        <taxon>Pseudomonadati</taxon>
        <taxon>Pseudomonadota</taxon>
        <taxon>Alphaproteobacteria</taxon>
        <taxon>Rhodobacterales</taxon>
        <taxon>Roseobacteraceae</taxon>
        <taxon>Rubellimicrobium</taxon>
    </lineage>
</organism>
<evidence type="ECO:0000313" key="3">
    <source>
        <dbReference type="Proteomes" id="UP000019666"/>
    </source>
</evidence>
<proteinExistence type="predicted"/>
<comment type="caution">
    <text evidence="2">The sequence shown here is derived from an EMBL/GenBank/DDBJ whole genome shotgun (WGS) entry which is preliminary data.</text>
</comment>
<evidence type="ECO:0000313" key="2">
    <source>
        <dbReference type="EMBL" id="EYD73502.1"/>
    </source>
</evidence>
<feature type="chain" id="PRO_5001495879" description="Porin" evidence="1">
    <location>
        <begin position="23"/>
        <end position="240"/>
    </location>
</feature>
<dbReference type="RefSeq" id="WP_156362716.1">
    <property type="nucleotide sequence ID" value="NZ_KK088560.1"/>
</dbReference>
<feature type="signal peptide" evidence="1">
    <location>
        <begin position="1"/>
        <end position="22"/>
    </location>
</feature>
<dbReference type="HOGENOM" id="CLU_102139_0_0_5"/>
<keyword evidence="3" id="KW-1185">Reference proteome</keyword>
<dbReference type="EMBL" id="AOSK01000130">
    <property type="protein sequence ID" value="EYD73502.1"/>
    <property type="molecule type" value="Genomic_DNA"/>
</dbReference>
<sequence>MTKAWAWTAVLAASVTAGAAAAQEFKGAEVSAEILGYTDDSDLGETTYRGSLEFGVFDAFGIQADLAFHDSRTIDLGARTATIHVVYDALEFATVGLFYSHDEVDDEGIDGSANLYGIEAGRSFGMAGGEAYFGFLDGEGEDGQVAGIEGTYDVTRNISIIGSADLLFADTDAARLSIGGSYRFGDGGPSLFGQVGRLGLDDGVDDSAETFVTLGAKLAIGPDQGTTFGSRGLFEILSGF</sequence>
<reference evidence="2 3" key="1">
    <citation type="submission" date="2013-02" db="EMBL/GenBank/DDBJ databases">
        <authorList>
            <person name="Fiebig A."/>
            <person name="Goeker M."/>
            <person name="Klenk H.-P.P."/>
        </authorList>
    </citation>
    <scope>NUCLEOTIDE SEQUENCE [LARGE SCALE GENOMIC DNA]</scope>
    <source>
        <strain evidence="2 3">DSM 19309</strain>
    </source>
</reference>
<accession>A0A017HG92</accession>
<gene>
    <name evidence="2" type="ORF">Rumeso_04623</name>
</gene>
<evidence type="ECO:0000256" key="1">
    <source>
        <dbReference type="SAM" id="SignalP"/>
    </source>
</evidence>
<dbReference type="OrthoDB" id="7686946at2"/>